<accession>A0A7S3DIA7</accession>
<evidence type="ECO:0000313" key="2">
    <source>
        <dbReference type="EMBL" id="CAE0258407.1"/>
    </source>
</evidence>
<dbReference type="AlphaFoldDB" id="A0A7S3DIA7"/>
<gene>
    <name evidence="2" type="ORF">PBIL07802_LOCUS20670</name>
</gene>
<dbReference type="InterPro" id="IPR010733">
    <property type="entry name" value="DUF1308"/>
</dbReference>
<protein>
    <recommendedName>
        <fullName evidence="1">DUF1308 domain-containing protein</fullName>
    </recommendedName>
</protein>
<organism evidence="2">
    <name type="scientific">Palpitomonas bilix</name>
    <dbReference type="NCBI Taxonomy" id="652834"/>
    <lineage>
        <taxon>Eukaryota</taxon>
        <taxon>Eukaryota incertae sedis</taxon>
    </lineage>
</organism>
<dbReference type="EMBL" id="HBIB01031944">
    <property type="protein sequence ID" value="CAE0258407.1"/>
    <property type="molecule type" value="Transcribed_RNA"/>
</dbReference>
<name>A0A7S3DIA7_9EUKA</name>
<proteinExistence type="predicted"/>
<dbReference type="Pfam" id="PF07000">
    <property type="entry name" value="DUF1308"/>
    <property type="match status" value="1"/>
</dbReference>
<feature type="domain" description="DUF1308" evidence="1">
    <location>
        <begin position="271"/>
        <end position="417"/>
    </location>
</feature>
<evidence type="ECO:0000259" key="1">
    <source>
        <dbReference type="Pfam" id="PF07000"/>
    </source>
</evidence>
<sequence length="425" mass="46476">MSSSGDLVPQGQDVLNVLVEARRLASQLLHVHGDDMPGVLELISRIESEERAVQNAMEAGLPRPICCSTAHYLKCVGNVACESEGLLALFVRVESGVGSVWADIVCHGGQKYVSCIAISPNSLHLSWIGQHYGKRGVLEKALNMASIRLLNPSADIVFFFERGVPRLAKVALLKIGVMVMGKEVEGPQALPAFDFSTSASCSEFHLDKEGDCKKIMPTKIVPTKWNRKLLDIPALISLVSDVCCIQQELLRAALSEVKRGVMAVRSSPFVIEQLEDELKGNSARLQTLQLVENKLVFCAESAISHLNSLVQTFGSTSEMKRFQEIERNVIVLEKDGLLQPWPHINVIPDQVLFNKPSSSCILALPQSGKIKKQTKLSMATAELENAAPITSNIGFIHALRSSRILIQSHIIPARALSAGLFNEMK</sequence>
<dbReference type="PANTHER" id="PTHR13379:SF0">
    <property type="entry name" value="UPF0415 PROTEIN C7ORF25"/>
    <property type="match status" value="1"/>
</dbReference>
<dbReference type="PANTHER" id="PTHR13379">
    <property type="entry name" value="UNCHARACTERIZED DUF1308"/>
    <property type="match status" value="1"/>
</dbReference>
<reference evidence="2" key="1">
    <citation type="submission" date="2021-01" db="EMBL/GenBank/DDBJ databases">
        <authorList>
            <person name="Corre E."/>
            <person name="Pelletier E."/>
            <person name="Niang G."/>
            <person name="Scheremetjew M."/>
            <person name="Finn R."/>
            <person name="Kale V."/>
            <person name="Holt S."/>
            <person name="Cochrane G."/>
            <person name="Meng A."/>
            <person name="Brown T."/>
            <person name="Cohen L."/>
        </authorList>
    </citation>
    <scope>NUCLEOTIDE SEQUENCE</scope>
    <source>
        <strain evidence="2">NIES-2562</strain>
    </source>
</reference>